<organism evidence="3 4">
    <name type="scientific">Chitinasiproducens palmae</name>
    <dbReference type="NCBI Taxonomy" id="1770053"/>
    <lineage>
        <taxon>Bacteria</taxon>
        <taxon>Pseudomonadati</taxon>
        <taxon>Pseudomonadota</taxon>
        <taxon>Betaproteobacteria</taxon>
        <taxon>Burkholderiales</taxon>
        <taxon>Burkholderiaceae</taxon>
        <taxon>Chitinasiproducens</taxon>
    </lineage>
</organism>
<gene>
    <name evidence="3" type="ORF">SAMN05216551_104111</name>
</gene>
<dbReference type="RefSeq" id="WP_091906918.1">
    <property type="nucleotide sequence ID" value="NZ_FNLO01000004.1"/>
</dbReference>
<evidence type="ECO:0000313" key="3">
    <source>
        <dbReference type="EMBL" id="SDV48042.1"/>
    </source>
</evidence>
<accession>A0A1H2PN43</accession>
<keyword evidence="4" id="KW-1185">Reference proteome</keyword>
<dbReference type="GO" id="GO:0009228">
    <property type="term" value="P:thiamine biosynthetic process"/>
    <property type="evidence" value="ECO:0007669"/>
    <property type="project" value="InterPro"/>
</dbReference>
<dbReference type="Proteomes" id="UP000243719">
    <property type="component" value="Unassembled WGS sequence"/>
</dbReference>
<dbReference type="SUPFAM" id="SSF53850">
    <property type="entry name" value="Periplasmic binding protein-like II"/>
    <property type="match status" value="1"/>
</dbReference>
<dbReference type="InterPro" id="IPR027939">
    <property type="entry name" value="NMT1/THI5"/>
</dbReference>
<reference evidence="4" key="1">
    <citation type="submission" date="2016-09" db="EMBL/GenBank/DDBJ databases">
        <authorList>
            <person name="Varghese N."/>
            <person name="Submissions S."/>
        </authorList>
    </citation>
    <scope>NUCLEOTIDE SEQUENCE [LARGE SCALE GENOMIC DNA]</scope>
    <source>
        <strain evidence="4">JS23</strain>
    </source>
</reference>
<dbReference type="InterPro" id="IPR015168">
    <property type="entry name" value="SsuA/THI5"/>
</dbReference>
<evidence type="ECO:0000259" key="2">
    <source>
        <dbReference type="Pfam" id="PF09084"/>
    </source>
</evidence>
<dbReference type="STRING" id="1770053.SAMN05216551_104111"/>
<dbReference type="OrthoDB" id="5318791at2"/>
<protein>
    <submittedName>
        <fullName evidence="3">NitT/TauT family transport system substrate-binding protein</fullName>
    </submittedName>
</protein>
<dbReference type="PANTHER" id="PTHR31528">
    <property type="entry name" value="4-AMINO-5-HYDROXYMETHYL-2-METHYLPYRIMIDINE PHOSPHATE SYNTHASE THI11-RELATED"/>
    <property type="match status" value="1"/>
</dbReference>
<dbReference type="EMBL" id="FNLO01000004">
    <property type="protein sequence ID" value="SDV48042.1"/>
    <property type="molecule type" value="Genomic_DNA"/>
</dbReference>
<keyword evidence="1" id="KW-0732">Signal</keyword>
<feature type="chain" id="PRO_5017177880" evidence="1">
    <location>
        <begin position="24"/>
        <end position="354"/>
    </location>
</feature>
<sequence>MSLLSRALIAAAGFAFFTTGAHAAPTKLVYANVTDMSTLSQAPVVAAKTLGYYKQENLDVEFMGFKGTATMLPQLLADRIQIGYPNADTILQSLEPGRERLPVKFFYNSVRSSSWEFVVLDNSPAKTMKDLNGKRLGVGALTFGNVPLTKAEFKKLGIDMQLVPVGTGSAAFVALKTGQVDALNLFDTQDATFETQGEKIRRLEQLDEYKQLFSNGFITTDAMLRKNPEAIAGFGRAVAKATVFCDANPQACVKMFWKAYPQTKPSGDEAKALADSVTVLKSRLVRLNDFPAGQPKRWGEYDPQVWKNFVKALHDGGQLKTTDIKPEDIYTNALVPKFSDFDAAKVVAQAKAYK</sequence>
<evidence type="ECO:0000313" key="4">
    <source>
        <dbReference type="Proteomes" id="UP000243719"/>
    </source>
</evidence>
<feature type="domain" description="SsuA/THI5-like" evidence="2">
    <location>
        <begin position="42"/>
        <end position="251"/>
    </location>
</feature>
<feature type="signal peptide" evidence="1">
    <location>
        <begin position="1"/>
        <end position="23"/>
    </location>
</feature>
<dbReference type="AlphaFoldDB" id="A0A1H2PN43"/>
<dbReference type="Pfam" id="PF09084">
    <property type="entry name" value="NMT1"/>
    <property type="match status" value="1"/>
</dbReference>
<dbReference type="Gene3D" id="3.40.190.10">
    <property type="entry name" value="Periplasmic binding protein-like II"/>
    <property type="match status" value="2"/>
</dbReference>
<dbReference type="PANTHER" id="PTHR31528:SF15">
    <property type="entry name" value="RIBOFLAVIN-BINDING PROTEIN RIBY"/>
    <property type="match status" value="1"/>
</dbReference>
<proteinExistence type="predicted"/>
<evidence type="ECO:0000256" key="1">
    <source>
        <dbReference type="SAM" id="SignalP"/>
    </source>
</evidence>
<name>A0A1H2PN43_9BURK</name>